<organism evidence="2 3">
    <name type="scientific">Maribacter dokdonensis</name>
    <dbReference type="NCBI Taxonomy" id="320912"/>
    <lineage>
        <taxon>Bacteria</taxon>
        <taxon>Pseudomonadati</taxon>
        <taxon>Bacteroidota</taxon>
        <taxon>Flavobacteriia</taxon>
        <taxon>Flavobacteriales</taxon>
        <taxon>Flavobacteriaceae</taxon>
        <taxon>Maribacter</taxon>
    </lineage>
</organism>
<accession>A0ABY0U0T0</accession>
<dbReference type="EMBL" id="LT629754">
    <property type="protein sequence ID" value="SDR87631.1"/>
    <property type="molecule type" value="Genomic_DNA"/>
</dbReference>
<sequence length="121" mass="13780">MKFSKAKFPSTKNHQRKTINEKPSTKNHQRKTINEKPSTKNHQRKTINGQPSTDNHQRTTINYFLFFLGLQVIQKSESWLMPSMTLLCSFKRSSASFPKSVALKTCALTVFISSCSSLKIG</sequence>
<evidence type="ECO:0000313" key="2">
    <source>
        <dbReference type="EMBL" id="SDR87631.1"/>
    </source>
</evidence>
<proteinExistence type="predicted"/>
<evidence type="ECO:0000256" key="1">
    <source>
        <dbReference type="SAM" id="MobiDB-lite"/>
    </source>
</evidence>
<reference evidence="2 3" key="1">
    <citation type="submission" date="2016-10" db="EMBL/GenBank/DDBJ databases">
        <authorList>
            <person name="Varghese N."/>
            <person name="Submissions S."/>
        </authorList>
    </citation>
    <scope>NUCLEOTIDE SEQUENCE [LARGE SCALE GENOMIC DNA]</scope>
    <source>
        <strain evidence="2 3">MAR_2009_60</strain>
    </source>
</reference>
<feature type="compositionally biased region" description="Polar residues" evidence="1">
    <location>
        <begin position="46"/>
        <end position="56"/>
    </location>
</feature>
<gene>
    <name evidence="2" type="ORF">SAMN05192545_0336</name>
</gene>
<keyword evidence="3" id="KW-1185">Reference proteome</keyword>
<feature type="region of interest" description="Disordered" evidence="1">
    <location>
        <begin position="1"/>
        <end position="56"/>
    </location>
</feature>
<name>A0ABY0U0T0_9FLAO</name>
<dbReference type="Proteomes" id="UP000199574">
    <property type="component" value="Chromosome I"/>
</dbReference>
<protein>
    <submittedName>
        <fullName evidence="2">Uncharacterized protein</fullName>
    </submittedName>
</protein>
<evidence type="ECO:0000313" key="3">
    <source>
        <dbReference type="Proteomes" id="UP000199574"/>
    </source>
</evidence>